<protein>
    <submittedName>
        <fullName evidence="2">Uncharacterized protein</fullName>
    </submittedName>
</protein>
<accession>A0AC35FM92</accession>
<reference evidence="2" key="1">
    <citation type="submission" date="2022-11" db="UniProtKB">
        <authorList>
            <consortium name="WormBaseParasite"/>
        </authorList>
    </citation>
    <scope>IDENTIFICATION</scope>
</reference>
<sequence>MKAVSVNGVPLGYIPTLSSRKEILSTTPTKDHKSELVLKLKKIGAEKDVRTNQYGVKTLCQFIFHGKDESLEIIAEAWDTNVERAKKGLPLNGIFKISFFPKAPFNIGPFPPEVPFIIPINSKTQITVPSLPNKWVKENKKEEDNTTKKNKKIVYEYPGSDLDDEEDETQYSSKSSKQKKIKKTKQTFDYPESDNFEENDTQVPPVSKKMQKKLVHNYQD</sequence>
<organism evidence="1 2">
    <name type="scientific">Panagrolaimus sp. PS1159</name>
    <dbReference type="NCBI Taxonomy" id="55785"/>
    <lineage>
        <taxon>Eukaryota</taxon>
        <taxon>Metazoa</taxon>
        <taxon>Ecdysozoa</taxon>
        <taxon>Nematoda</taxon>
        <taxon>Chromadorea</taxon>
        <taxon>Rhabditida</taxon>
        <taxon>Tylenchina</taxon>
        <taxon>Panagrolaimomorpha</taxon>
        <taxon>Panagrolaimoidea</taxon>
        <taxon>Panagrolaimidae</taxon>
        <taxon>Panagrolaimus</taxon>
    </lineage>
</organism>
<evidence type="ECO:0000313" key="2">
    <source>
        <dbReference type="WBParaSite" id="PS1159_v2.g18406.t1"/>
    </source>
</evidence>
<evidence type="ECO:0000313" key="1">
    <source>
        <dbReference type="Proteomes" id="UP000887580"/>
    </source>
</evidence>
<dbReference type="WBParaSite" id="PS1159_v2.g18406.t1">
    <property type="protein sequence ID" value="PS1159_v2.g18406.t1"/>
    <property type="gene ID" value="PS1159_v2.g18406"/>
</dbReference>
<name>A0AC35FM92_9BILA</name>
<dbReference type="Proteomes" id="UP000887580">
    <property type="component" value="Unplaced"/>
</dbReference>
<proteinExistence type="predicted"/>